<dbReference type="EMBL" id="UINC01178029">
    <property type="protein sequence ID" value="SVD85971.1"/>
    <property type="molecule type" value="Genomic_DNA"/>
</dbReference>
<dbReference type="AlphaFoldDB" id="A0A382YSB1"/>
<feature type="non-terminal residue" evidence="1">
    <location>
        <position position="1"/>
    </location>
</feature>
<reference evidence="1" key="1">
    <citation type="submission" date="2018-05" db="EMBL/GenBank/DDBJ databases">
        <authorList>
            <person name="Lanie J.A."/>
            <person name="Ng W.-L."/>
            <person name="Kazmierczak K.M."/>
            <person name="Andrzejewski T.M."/>
            <person name="Davidsen T.M."/>
            <person name="Wayne K.J."/>
            <person name="Tettelin H."/>
            <person name="Glass J.I."/>
            <person name="Rusch D."/>
            <person name="Podicherti R."/>
            <person name="Tsui H.-C.T."/>
            <person name="Winkler M.E."/>
        </authorList>
    </citation>
    <scope>NUCLEOTIDE SEQUENCE</scope>
</reference>
<proteinExistence type="predicted"/>
<organism evidence="1">
    <name type="scientific">marine metagenome</name>
    <dbReference type="NCBI Taxonomy" id="408172"/>
    <lineage>
        <taxon>unclassified sequences</taxon>
        <taxon>metagenomes</taxon>
        <taxon>ecological metagenomes</taxon>
    </lineage>
</organism>
<protein>
    <submittedName>
        <fullName evidence="1">Uncharacterized protein</fullName>
    </submittedName>
</protein>
<name>A0A382YSB1_9ZZZZ</name>
<accession>A0A382YSB1</accession>
<gene>
    <name evidence="1" type="ORF">METZ01_LOCUS438825</name>
</gene>
<sequence>LDEFVSEIFAEITNRSTELGIVPPK</sequence>
<evidence type="ECO:0000313" key="1">
    <source>
        <dbReference type="EMBL" id="SVD85971.1"/>
    </source>
</evidence>